<dbReference type="Proteomes" id="UP000824120">
    <property type="component" value="Chromosome 5"/>
</dbReference>
<keyword evidence="1" id="KW-1133">Transmembrane helix</keyword>
<organism evidence="2 3">
    <name type="scientific">Solanum commersonii</name>
    <name type="common">Commerson's wild potato</name>
    <name type="synonym">Commerson's nightshade</name>
    <dbReference type="NCBI Taxonomy" id="4109"/>
    <lineage>
        <taxon>Eukaryota</taxon>
        <taxon>Viridiplantae</taxon>
        <taxon>Streptophyta</taxon>
        <taxon>Embryophyta</taxon>
        <taxon>Tracheophyta</taxon>
        <taxon>Spermatophyta</taxon>
        <taxon>Magnoliopsida</taxon>
        <taxon>eudicotyledons</taxon>
        <taxon>Gunneridae</taxon>
        <taxon>Pentapetalae</taxon>
        <taxon>asterids</taxon>
        <taxon>lamiids</taxon>
        <taxon>Solanales</taxon>
        <taxon>Solanaceae</taxon>
        <taxon>Solanoideae</taxon>
        <taxon>Solaneae</taxon>
        <taxon>Solanum</taxon>
    </lineage>
</organism>
<dbReference type="AlphaFoldDB" id="A0A9J5Z124"/>
<feature type="transmembrane region" description="Helical" evidence="1">
    <location>
        <begin position="15"/>
        <end position="35"/>
    </location>
</feature>
<feature type="transmembrane region" description="Helical" evidence="1">
    <location>
        <begin position="136"/>
        <end position="153"/>
    </location>
</feature>
<dbReference type="EMBL" id="JACXVP010000005">
    <property type="protein sequence ID" value="KAG5606635.1"/>
    <property type="molecule type" value="Genomic_DNA"/>
</dbReference>
<comment type="caution">
    <text evidence="2">The sequence shown here is derived from an EMBL/GenBank/DDBJ whole genome shotgun (WGS) entry which is preliminary data.</text>
</comment>
<evidence type="ECO:0000313" key="3">
    <source>
        <dbReference type="Proteomes" id="UP000824120"/>
    </source>
</evidence>
<proteinExistence type="predicted"/>
<accession>A0A9J5Z124</accession>
<evidence type="ECO:0000313" key="2">
    <source>
        <dbReference type="EMBL" id="KAG5606635.1"/>
    </source>
</evidence>
<feature type="transmembrane region" description="Helical" evidence="1">
    <location>
        <begin position="55"/>
        <end position="77"/>
    </location>
</feature>
<sequence>MICSFGEVESQDRNVFYIFFSSVSLISSFIWWKFYFSQGTNSSSSSPSGNKIGPVVLFIIVILVVLFFISGLLHLLVRFLIKHPSSSAYLNLMDTLKFLVQILCKDSYNSYSIYMILVWIKHLLMHYLSFCTKRLLVLKSPLIVLFVCLNSLIRIN</sequence>
<evidence type="ECO:0000256" key="1">
    <source>
        <dbReference type="SAM" id="Phobius"/>
    </source>
</evidence>
<keyword evidence="1" id="KW-0812">Transmembrane</keyword>
<protein>
    <submittedName>
        <fullName evidence="2">Uncharacterized protein</fullName>
    </submittedName>
</protein>
<gene>
    <name evidence="2" type="ORF">H5410_028127</name>
</gene>
<keyword evidence="1" id="KW-0472">Membrane</keyword>
<name>A0A9J5Z124_SOLCO</name>
<keyword evidence="3" id="KW-1185">Reference proteome</keyword>
<reference evidence="2 3" key="1">
    <citation type="submission" date="2020-09" db="EMBL/GenBank/DDBJ databases">
        <title>De no assembly of potato wild relative species, Solanum commersonii.</title>
        <authorList>
            <person name="Cho K."/>
        </authorList>
    </citation>
    <scope>NUCLEOTIDE SEQUENCE [LARGE SCALE GENOMIC DNA]</scope>
    <source>
        <strain evidence="2">LZ3.2</strain>
        <tissue evidence="2">Leaf</tissue>
    </source>
</reference>